<dbReference type="GO" id="GO:0006895">
    <property type="term" value="P:Golgi to endosome transport"/>
    <property type="evidence" value="ECO:0007669"/>
    <property type="project" value="InterPro"/>
</dbReference>
<dbReference type="Pfam" id="PF24598">
    <property type="entry name" value="DOP1_C"/>
    <property type="match status" value="1"/>
</dbReference>
<feature type="domain" description="DOP1-like C-terminal" evidence="1">
    <location>
        <begin position="7"/>
        <end position="251"/>
    </location>
</feature>
<dbReference type="PANTHER" id="PTHR14042:SF24">
    <property type="entry name" value="PROTEIN DOPEY-1 HOMOLOG"/>
    <property type="match status" value="1"/>
</dbReference>
<dbReference type="AlphaFoldDB" id="A0A914WXF9"/>
<sequence length="299" mass="34445">MDVPSLKYWLVVIDHLMTHDKSSFKELLARISTTQNSTLTSLITSKDQEYEMRSNSLKRLAFVLLSSEMDQYHTQLPEIQERLTENLRLYQVPHVHAQVFLCYRVLLLRLSPQYLVSMWPSMVTELVQVLLQVEQELTGPVVNTGEHELKCARDDQWLQLYLSACKLLETLCTLPSGRLPQFQMCHWAFVTSTSATNSDAFVPHCSRICQLLRTKYGKLSMNDRKTTSSSLVTVKHLSTFAELRPFFGALATQSKRSQQNQADERFVDAELLTGVLDFASAKRRLEHSLHVDFCENWQL</sequence>
<dbReference type="WBParaSite" id="PSAMB.scaffold5204size12328.g26079.t1">
    <property type="protein sequence ID" value="PSAMB.scaffold5204size12328.g26079.t1"/>
    <property type="gene ID" value="PSAMB.scaffold5204size12328.g26079"/>
</dbReference>
<keyword evidence="2" id="KW-1185">Reference proteome</keyword>
<name>A0A914WXF9_9BILA</name>
<dbReference type="GO" id="GO:0005768">
    <property type="term" value="C:endosome"/>
    <property type="evidence" value="ECO:0007669"/>
    <property type="project" value="TreeGrafter"/>
</dbReference>
<dbReference type="InterPro" id="IPR056457">
    <property type="entry name" value="DOP1_C"/>
</dbReference>
<dbReference type="InterPro" id="IPR016024">
    <property type="entry name" value="ARM-type_fold"/>
</dbReference>
<organism evidence="2 3">
    <name type="scientific">Plectus sambesii</name>
    <dbReference type="NCBI Taxonomy" id="2011161"/>
    <lineage>
        <taxon>Eukaryota</taxon>
        <taxon>Metazoa</taxon>
        <taxon>Ecdysozoa</taxon>
        <taxon>Nematoda</taxon>
        <taxon>Chromadorea</taxon>
        <taxon>Plectida</taxon>
        <taxon>Plectina</taxon>
        <taxon>Plectoidea</taxon>
        <taxon>Plectidae</taxon>
        <taxon>Plectus</taxon>
    </lineage>
</organism>
<accession>A0A914WXF9</accession>
<protein>
    <recommendedName>
        <fullName evidence="1">DOP1-like C-terminal domain-containing protein</fullName>
    </recommendedName>
</protein>
<evidence type="ECO:0000313" key="3">
    <source>
        <dbReference type="WBParaSite" id="PSAMB.scaffold5204size12328.g26079.t1"/>
    </source>
</evidence>
<proteinExistence type="predicted"/>
<dbReference type="GO" id="GO:0005829">
    <property type="term" value="C:cytosol"/>
    <property type="evidence" value="ECO:0007669"/>
    <property type="project" value="GOC"/>
</dbReference>
<dbReference type="PANTHER" id="PTHR14042">
    <property type="entry name" value="DOPEY-RELATED"/>
    <property type="match status" value="1"/>
</dbReference>
<reference evidence="3" key="1">
    <citation type="submission" date="2022-11" db="UniProtKB">
        <authorList>
            <consortium name="WormBaseParasite"/>
        </authorList>
    </citation>
    <scope>IDENTIFICATION</scope>
</reference>
<evidence type="ECO:0000259" key="1">
    <source>
        <dbReference type="Pfam" id="PF24598"/>
    </source>
</evidence>
<dbReference type="InterPro" id="IPR040314">
    <property type="entry name" value="DOP1"/>
</dbReference>
<dbReference type="Proteomes" id="UP000887566">
    <property type="component" value="Unplaced"/>
</dbReference>
<dbReference type="SUPFAM" id="SSF48371">
    <property type="entry name" value="ARM repeat"/>
    <property type="match status" value="1"/>
</dbReference>
<dbReference type="GO" id="GO:0005802">
    <property type="term" value="C:trans-Golgi network"/>
    <property type="evidence" value="ECO:0007669"/>
    <property type="project" value="TreeGrafter"/>
</dbReference>
<evidence type="ECO:0000313" key="2">
    <source>
        <dbReference type="Proteomes" id="UP000887566"/>
    </source>
</evidence>